<dbReference type="Gene3D" id="1.20.1250.20">
    <property type="entry name" value="MFS general substrate transporter like domains"/>
    <property type="match status" value="1"/>
</dbReference>
<protein>
    <submittedName>
        <fullName evidence="9">MFS transporter</fullName>
    </submittedName>
</protein>
<dbReference type="InterPro" id="IPR020846">
    <property type="entry name" value="MFS_dom"/>
</dbReference>
<dbReference type="InterPro" id="IPR036259">
    <property type="entry name" value="MFS_trans_sf"/>
</dbReference>
<dbReference type="RefSeq" id="WP_406786297.1">
    <property type="nucleotide sequence ID" value="NZ_JBJIAA010000003.1"/>
</dbReference>
<dbReference type="InterPro" id="IPR022324">
    <property type="entry name" value="Bacilysin_exporter_BacE_put"/>
</dbReference>
<dbReference type="PRINTS" id="PR01988">
    <property type="entry name" value="EXPORTERBACE"/>
</dbReference>
<name>A0ABW8TAX1_9CLOT</name>
<comment type="subcellular location">
    <subcellularLocation>
        <location evidence="1">Cell membrane</location>
        <topology evidence="1">Multi-pass membrane protein</topology>
    </subcellularLocation>
</comment>
<feature type="transmembrane region" description="Helical" evidence="7">
    <location>
        <begin position="140"/>
        <end position="161"/>
    </location>
</feature>
<evidence type="ECO:0000256" key="6">
    <source>
        <dbReference type="ARBA" id="ARBA00023136"/>
    </source>
</evidence>
<keyword evidence="5 7" id="KW-1133">Transmembrane helix</keyword>
<feature type="transmembrane region" description="Helical" evidence="7">
    <location>
        <begin position="167"/>
        <end position="188"/>
    </location>
</feature>
<dbReference type="Proteomes" id="UP001623592">
    <property type="component" value="Unassembled WGS sequence"/>
</dbReference>
<feature type="transmembrane region" description="Helical" evidence="7">
    <location>
        <begin position="284"/>
        <end position="305"/>
    </location>
</feature>
<feature type="transmembrane region" description="Helical" evidence="7">
    <location>
        <begin position="256"/>
        <end position="277"/>
    </location>
</feature>
<feature type="transmembrane region" description="Helical" evidence="7">
    <location>
        <begin position="7"/>
        <end position="33"/>
    </location>
</feature>
<evidence type="ECO:0000256" key="2">
    <source>
        <dbReference type="ARBA" id="ARBA00022448"/>
    </source>
</evidence>
<keyword evidence="2" id="KW-0813">Transport</keyword>
<dbReference type="CDD" id="cd06173">
    <property type="entry name" value="MFS_MefA_like"/>
    <property type="match status" value="1"/>
</dbReference>
<evidence type="ECO:0000259" key="8">
    <source>
        <dbReference type="PROSITE" id="PS50850"/>
    </source>
</evidence>
<dbReference type="PANTHER" id="PTHR43266">
    <property type="entry name" value="MACROLIDE-EFFLUX PROTEIN"/>
    <property type="match status" value="1"/>
</dbReference>
<accession>A0ABW8TAX1</accession>
<feature type="transmembrane region" description="Helical" evidence="7">
    <location>
        <begin position="317"/>
        <end position="337"/>
    </location>
</feature>
<dbReference type="PANTHER" id="PTHR43266:SF9">
    <property type="entry name" value="PERMEASE, MAJOR FACILITATOR SUPERFAMILY-RELATED"/>
    <property type="match status" value="1"/>
</dbReference>
<feature type="domain" description="Major facilitator superfamily (MFS) profile" evidence="8">
    <location>
        <begin position="6"/>
        <end position="412"/>
    </location>
</feature>
<proteinExistence type="predicted"/>
<evidence type="ECO:0000256" key="5">
    <source>
        <dbReference type="ARBA" id="ARBA00022989"/>
    </source>
</evidence>
<dbReference type="SUPFAM" id="SSF103473">
    <property type="entry name" value="MFS general substrate transporter"/>
    <property type="match status" value="1"/>
</dbReference>
<dbReference type="EMBL" id="JBJIAA010000003">
    <property type="protein sequence ID" value="MFL0249628.1"/>
    <property type="molecule type" value="Genomic_DNA"/>
</dbReference>
<evidence type="ECO:0000256" key="1">
    <source>
        <dbReference type="ARBA" id="ARBA00004651"/>
    </source>
</evidence>
<feature type="transmembrane region" description="Helical" evidence="7">
    <location>
        <begin position="221"/>
        <end position="244"/>
    </location>
</feature>
<dbReference type="Pfam" id="PF05977">
    <property type="entry name" value="MFS_3"/>
    <property type="match status" value="1"/>
</dbReference>
<keyword evidence="3" id="KW-1003">Cell membrane</keyword>
<evidence type="ECO:0000256" key="4">
    <source>
        <dbReference type="ARBA" id="ARBA00022692"/>
    </source>
</evidence>
<dbReference type="PROSITE" id="PS50850">
    <property type="entry name" value="MFS"/>
    <property type="match status" value="1"/>
</dbReference>
<feature type="transmembrane region" description="Helical" evidence="7">
    <location>
        <begin position="357"/>
        <end position="379"/>
    </location>
</feature>
<keyword evidence="10" id="KW-1185">Reference proteome</keyword>
<feature type="transmembrane region" description="Helical" evidence="7">
    <location>
        <begin position="39"/>
        <end position="60"/>
    </location>
</feature>
<comment type="caution">
    <text evidence="9">The sequence shown here is derived from an EMBL/GenBank/DDBJ whole genome shotgun (WGS) entry which is preliminary data.</text>
</comment>
<feature type="transmembrane region" description="Helical" evidence="7">
    <location>
        <begin position="106"/>
        <end position="128"/>
    </location>
</feature>
<reference evidence="9 10" key="1">
    <citation type="submission" date="2024-11" db="EMBL/GenBank/DDBJ databases">
        <authorList>
            <person name="Heng Y.C."/>
            <person name="Lim A.C.H."/>
            <person name="Lee J.K.Y."/>
            <person name="Kittelmann S."/>
        </authorList>
    </citation>
    <scope>NUCLEOTIDE SEQUENCE [LARGE SCALE GENOMIC DNA]</scope>
    <source>
        <strain evidence="9 10">WILCCON 0114</strain>
    </source>
</reference>
<evidence type="ECO:0000256" key="7">
    <source>
        <dbReference type="SAM" id="Phobius"/>
    </source>
</evidence>
<feature type="transmembrane region" description="Helical" evidence="7">
    <location>
        <begin position="385"/>
        <end position="405"/>
    </location>
</feature>
<feature type="transmembrane region" description="Helical" evidence="7">
    <location>
        <begin position="81"/>
        <end position="100"/>
    </location>
</feature>
<dbReference type="InterPro" id="IPR010290">
    <property type="entry name" value="TM_effector"/>
</dbReference>
<sequence>MKDKRNFILYLMGRFISFIGTGIQQIAIPLFILDLTHSGVLMGVFSALNLVPNLITSPFAGILGDRKDRRKIMVATDFGRGILVCMLGFLAFGGSLNIYILFGVQILISIMDSIFNSSSSAIIAELLDEDELMRAMSARGGLDAISMIIGPALGGIIYGLFGIKTVFFINGISFILSGIMSALMIYVCRNNNNEKMTIKAFFHENGEVLSFMKKDKGLMQLAVFCMISNLLVAPFMDIVMPYVIKKGIGFTSQQYGYMMATFTFGVLVGNIVLGIFSKNLKTKLIINLGLFIEAIMFFVLAITVFPMQVKLFGGPSWILFAVLSVICLFIGAFNACVNTPLQTNLQKMVPNDMRSRFFSLLGIFCQGAIPLGSIIYGVLLDRFKYNYILLVVVILNTLVTSIFVIRAVDEVYEPKTEEVIVFENVK</sequence>
<keyword evidence="6 7" id="KW-0472">Membrane</keyword>
<evidence type="ECO:0000313" key="9">
    <source>
        <dbReference type="EMBL" id="MFL0249628.1"/>
    </source>
</evidence>
<keyword evidence="4 7" id="KW-0812">Transmembrane</keyword>
<organism evidence="9 10">
    <name type="scientific">Clostridium neuense</name>
    <dbReference type="NCBI Taxonomy" id="1728934"/>
    <lineage>
        <taxon>Bacteria</taxon>
        <taxon>Bacillati</taxon>
        <taxon>Bacillota</taxon>
        <taxon>Clostridia</taxon>
        <taxon>Eubacteriales</taxon>
        <taxon>Clostridiaceae</taxon>
        <taxon>Clostridium</taxon>
    </lineage>
</organism>
<evidence type="ECO:0000256" key="3">
    <source>
        <dbReference type="ARBA" id="ARBA00022475"/>
    </source>
</evidence>
<gene>
    <name evidence="9" type="ORF">ACJDT4_04270</name>
</gene>
<evidence type="ECO:0000313" key="10">
    <source>
        <dbReference type="Proteomes" id="UP001623592"/>
    </source>
</evidence>